<organism evidence="1 2">
    <name type="scientific">Aliiglaciecola lipolytica E3</name>
    <dbReference type="NCBI Taxonomy" id="1127673"/>
    <lineage>
        <taxon>Bacteria</taxon>
        <taxon>Pseudomonadati</taxon>
        <taxon>Pseudomonadota</taxon>
        <taxon>Gammaproteobacteria</taxon>
        <taxon>Alteromonadales</taxon>
        <taxon>Alteromonadaceae</taxon>
        <taxon>Aliiglaciecola</taxon>
    </lineage>
</organism>
<dbReference type="GO" id="GO:0008893">
    <property type="term" value="F:guanosine-3',5'-bis(diphosphate) 3'-diphosphatase activity"/>
    <property type="evidence" value="ECO:0007669"/>
    <property type="project" value="TreeGrafter"/>
</dbReference>
<evidence type="ECO:0000313" key="2">
    <source>
        <dbReference type="Proteomes" id="UP000006334"/>
    </source>
</evidence>
<comment type="caution">
    <text evidence="1">The sequence shown here is derived from an EMBL/GenBank/DDBJ whole genome shotgun (WGS) entry which is preliminary data.</text>
</comment>
<dbReference type="eggNOG" id="COG0317">
    <property type="taxonomic scope" value="Bacteria"/>
</dbReference>
<evidence type="ECO:0008006" key="3">
    <source>
        <dbReference type="Google" id="ProtNLM"/>
    </source>
</evidence>
<reference evidence="1 2" key="1">
    <citation type="journal article" date="2017" name="Antonie Van Leeuwenhoek">
        <title>Rhizobium rhizosphaerae sp. nov., a novel species isolated from rice rhizosphere.</title>
        <authorList>
            <person name="Zhao J.J."/>
            <person name="Zhang J."/>
            <person name="Zhang R.J."/>
            <person name="Zhang C.W."/>
            <person name="Yin H.Q."/>
            <person name="Zhang X.X."/>
        </authorList>
    </citation>
    <scope>NUCLEOTIDE SEQUENCE [LARGE SCALE GENOMIC DNA]</scope>
    <source>
        <strain evidence="1 2">E3</strain>
    </source>
</reference>
<accession>K6Y826</accession>
<keyword evidence="2" id="KW-1185">Reference proteome</keyword>
<name>K6Y826_9ALTE</name>
<dbReference type="STRING" id="1127673.GLIP_1719"/>
<dbReference type="Pfam" id="PF13328">
    <property type="entry name" value="HD_4"/>
    <property type="match status" value="1"/>
</dbReference>
<dbReference type="EMBL" id="BAEN01000036">
    <property type="protein sequence ID" value="GAC14352.1"/>
    <property type="molecule type" value="Genomic_DNA"/>
</dbReference>
<proteinExistence type="predicted"/>
<dbReference type="InterPro" id="IPR052194">
    <property type="entry name" value="MESH1"/>
</dbReference>
<dbReference type="PANTHER" id="PTHR46246:SF1">
    <property type="entry name" value="GUANOSINE-3',5'-BIS(DIPHOSPHATE) 3'-PYROPHOSPHOHYDROLASE MESH1"/>
    <property type="match status" value="1"/>
</dbReference>
<protein>
    <recommendedName>
        <fullName evidence="3">HD/PDEase domain-containing protein</fullName>
    </recommendedName>
</protein>
<gene>
    <name evidence="1" type="ORF">GLIP_1719</name>
</gene>
<dbReference type="PANTHER" id="PTHR46246">
    <property type="entry name" value="GUANOSINE-3',5'-BIS(DIPHOSPHATE) 3'-PYROPHOSPHOHYDROLASE MESH1"/>
    <property type="match status" value="1"/>
</dbReference>
<dbReference type="Proteomes" id="UP000006334">
    <property type="component" value="Unassembled WGS sequence"/>
</dbReference>
<dbReference type="OrthoDB" id="9802385at2"/>
<dbReference type="Gene3D" id="1.10.3210.10">
    <property type="entry name" value="Hypothetical protein af1432"/>
    <property type="match status" value="1"/>
</dbReference>
<evidence type="ECO:0000313" key="1">
    <source>
        <dbReference type="EMBL" id="GAC14352.1"/>
    </source>
</evidence>
<dbReference type="AlphaFoldDB" id="K6Y826"/>
<dbReference type="RefSeq" id="WP_008844168.1">
    <property type="nucleotide sequence ID" value="NZ_BAEN01000036.1"/>
</dbReference>
<sequence length="166" mass="18837">MIKKARDFAIESHGDQKYGKHPYSFHLDQVAEKARAFGEEAEVIAYLHDVVEDTSVTIEDIESQFGKLVAICVSVITDETGNNRQERKAKTYRKMAEVKGDAELGLIVKVCDRLANVSTSIKNHNAKMFNIYCQEHPVFKKSAFRQGLCDDLWLELDNLIDTSNKI</sequence>
<dbReference type="SUPFAM" id="SSF109604">
    <property type="entry name" value="HD-domain/PDEase-like"/>
    <property type="match status" value="1"/>
</dbReference>